<dbReference type="GO" id="GO:0035597">
    <property type="term" value="F:tRNA-2-methylthio-N(6)-dimethylallyladenosine(37) synthase activity"/>
    <property type="evidence" value="ECO:0007669"/>
    <property type="project" value="TreeGrafter"/>
</dbReference>
<evidence type="ECO:0000313" key="2">
    <source>
        <dbReference type="EMBL" id="KOF95672.1"/>
    </source>
</evidence>
<gene>
    <name evidence="2" type="ORF">OCBIM_22037505mg</name>
</gene>
<feature type="domain" description="TRAM" evidence="1">
    <location>
        <begin position="55"/>
        <end position="126"/>
    </location>
</feature>
<reference evidence="2" key="1">
    <citation type="submission" date="2015-07" db="EMBL/GenBank/DDBJ databases">
        <title>MeaNS - Measles Nucleotide Surveillance Program.</title>
        <authorList>
            <person name="Tran T."/>
            <person name="Druce J."/>
        </authorList>
    </citation>
    <scope>NUCLEOTIDE SEQUENCE</scope>
    <source>
        <strain evidence="2">UCB-OBI-ISO-001</strain>
        <tissue evidence="2">Gonad</tissue>
    </source>
</reference>
<dbReference type="GO" id="GO:0005739">
    <property type="term" value="C:mitochondrion"/>
    <property type="evidence" value="ECO:0007669"/>
    <property type="project" value="TreeGrafter"/>
</dbReference>
<proteinExistence type="predicted"/>
<name>A0A0L8I2G6_OCTBM</name>
<dbReference type="GO" id="GO:0005829">
    <property type="term" value="C:cytosol"/>
    <property type="evidence" value="ECO:0007669"/>
    <property type="project" value="TreeGrafter"/>
</dbReference>
<sequence length="126" mass="14331">MKEVCYNFAFTFPYSMRQKTRAHHRLIDDVPSEIKARRQTELAETFRKGALELNTEQIGQLQIVLISGMSKRSQLDLAGRNDGNTKVIVPQTKIPISDEAEPTRTIEVGDYIVVRVLYESSSPSFN</sequence>
<dbReference type="InterPro" id="IPR002792">
    <property type="entry name" value="TRAM_dom"/>
</dbReference>
<protein>
    <recommendedName>
        <fullName evidence="1">TRAM domain-containing protein</fullName>
    </recommendedName>
</protein>
<organism evidence="2">
    <name type="scientific">Octopus bimaculoides</name>
    <name type="common">California two-spotted octopus</name>
    <dbReference type="NCBI Taxonomy" id="37653"/>
    <lineage>
        <taxon>Eukaryota</taxon>
        <taxon>Metazoa</taxon>
        <taxon>Spiralia</taxon>
        <taxon>Lophotrochozoa</taxon>
        <taxon>Mollusca</taxon>
        <taxon>Cephalopoda</taxon>
        <taxon>Coleoidea</taxon>
        <taxon>Octopodiformes</taxon>
        <taxon>Octopoda</taxon>
        <taxon>Incirrata</taxon>
        <taxon>Octopodidae</taxon>
        <taxon>Octopus</taxon>
    </lineage>
</organism>
<dbReference type="PROSITE" id="PS50926">
    <property type="entry name" value="TRAM"/>
    <property type="match status" value="1"/>
</dbReference>
<evidence type="ECO:0000259" key="1">
    <source>
        <dbReference type="PROSITE" id="PS50926"/>
    </source>
</evidence>
<dbReference type="AlphaFoldDB" id="A0A0L8I2G6"/>
<dbReference type="PANTHER" id="PTHR43020:SF2">
    <property type="entry name" value="MITOCHONDRIAL TRNA METHYLTHIOTRANSFERASE CDK5RAP1"/>
    <property type="match status" value="1"/>
</dbReference>
<accession>A0A0L8I2G6</accession>
<dbReference type="EMBL" id="KQ416699">
    <property type="protein sequence ID" value="KOF95672.1"/>
    <property type="molecule type" value="Genomic_DNA"/>
</dbReference>
<dbReference type="PANTHER" id="PTHR43020">
    <property type="entry name" value="CDK5 REGULATORY SUBUNIT-ASSOCIATED PROTEIN 1"/>
    <property type="match status" value="1"/>
</dbReference>
<dbReference type="OrthoDB" id="6282694at2759"/>